<evidence type="ECO:0000313" key="1">
    <source>
        <dbReference type="EMBL" id="TNP10769.1"/>
    </source>
</evidence>
<dbReference type="Pfam" id="PF14337">
    <property type="entry name" value="Abi_alpha"/>
    <property type="match status" value="1"/>
</dbReference>
<dbReference type="Gene3D" id="3.30.110.190">
    <property type="match status" value="1"/>
</dbReference>
<gene>
    <name evidence="1" type="ORF">FHY71_26495</name>
</gene>
<organism evidence="1 2">
    <name type="scientific">Bacillus tropicus</name>
    <dbReference type="NCBI Taxonomy" id="2026188"/>
    <lineage>
        <taxon>Bacteria</taxon>
        <taxon>Bacillati</taxon>
        <taxon>Bacillota</taxon>
        <taxon>Bacilli</taxon>
        <taxon>Bacillales</taxon>
        <taxon>Bacillaceae</taxon>
        <taxon>Bacillus</taxon>
        <taxon>Bacillus cereus group</taxon>
    </lineage>
</organism>
<name>A0A5C4ZZ09_9BACI</name>
<protein>
    <submittedName>
        <fullName evidence="1">DUF4393 domain-containing protein</fullName>
    </submittedName>
</protein>
<evidence type="ECO:0000313" key="2">
    <source>
        <dbReference type="Proteomes" id="UP000312495"/>
    </source>
</evidence>
<sequence>MEINIIPKFLDEAVTPLAQRAGNTLSSIWTIAFGGIDIYAEKTQLKRVHALNQFKQELEKAVSSIPEENIVEPPLHIVGPSLEASKYYFENDELRTMFAKLIAASINKETISSAHPSFVEIIKQLSPLDAINLKQFKESNRHPIVNYVFVTDSGGTIPQQLNAFLGSDIGTDLELNAASISNLNRLGLVSISYEHHLTDDASYTPHENTPEYRDLKEHFKLRTQHTPVCDIDIQKGIVDVTPFGENFIKLCI</sequence>
<comment type="caution">
    <text evidence="1">The sequence shown here is derived from an EMBL/GenBank/DDBJ whole genome shotgun (WGS) entry which is preliminary data.</text>
</comment>
<dbReference type="Proteomes" id="UP000312495">
    <property type="component" value="Unassembled WGS sequence"/>
</dbReference>
<dbReference type="AlphaFoldDB" id="A0A5C4ZZ09"/>
<accession>A0A5C4ZZ09</accession>
<dbReference type="EMBL" id="VEPV01000018">
    <property type="protein sequence ID" value="TNP10769.1"/>
    <property type="molecule type" value="Genomic_DNA"/>
</dbReference>
<proteinExistence type="predicted"/>
<dbReference type="InterPro" id="IPR025506">
    <property type="entry name" value="Abi_alpha"/>
</dbReference>
<reference evidence="1 2" key="1">
    <citation type="submission" date="2019-06" db="EMBL/GenBank/DDBJ databases">
        <title>Biocontrol Bacillus strains from Vietnam.</title>
        <authorList>
            <person name="Borriss R."/>
            <person name="Lasch P."/>
            <person name="Thanh Tam L.T."/>
            <person name="Luong P.T."/>
            <person name="Phuong Thao L.T."/>
            <person name="Kim Chung L.T."/>
        </authorList>
    </citation>
    <scope>NUCLEOTIDE SEQUENCE [LARGE SCALE GENOMIC DNA]</scope>
    <source>
        <strain evidence="1 2">SN1</strain>
    </source>
</reference>
<dbReference type="RefSeq" id="WP_139887654.1">
    <property type="nucleotide sequence ID" value="NZ_JAEVMB010000018.1"/>
</dbReference>